<dbReference type="InterPro" id="IPR012340">
    <property type="entry name" value="NA-bd_OB-fold"/>
</dbReference>
<dbReference type="GO" id="GO:0006260">
    <property type="term" value="P:DNA replication"/>
    <property type="evidence" value="ECO:0007669"/>
    <property type="project" value="InterPro"/>
</dbReference>
<evidence type="ECO:0000256" key="1">
    <source>
        <dbReference type="ARBA" id="ARBA00023125"/>
    </source>
</evidence>
<dbReference type="NCBIfam" id="TIGR00621">
    <property type="entry name" value="ssb"/>
    <property type="match status" value="1"/>
</dbReference>
<feature type="region of interest" description="Disordered" evidence="4">
    <location>
        <begin position="121"/>
        <end position="166"/>
    </location>
</feature>
<evidence type="ECO:0000256" key="4">
    <source>
        <dbReference type="SAM" id="MobiDB-lite"/>
    </source>
</evidence>
<dbReference type="PANTHER" id="PTHR10302">
    <property type="entry name" value="SINGLE-STRANDED DNA-BINDING PROTEIN"/>
    <property type="match status" value="1"/>
</dbReference>
<dbReference type="InterPro" id="IPR011344">
    <property type="entry name" value="ssDNA-bd"/>
</dbReference>
<dbReference type="CDD" id="cd04496">
    <property type="entry name" value="SSB_OBF"/>
    <property type="match status" value="1"/>
</dbReference>
<evidence type="ECO:0000256" key="2">
    <source>
        <dbReference type="PROSITE-ProRule" id="PRU00252"/>
    </source>
</evidence>
<feature type="compositionally biased region" description="Basic and acidic residues" evidence="4">
    <location>
        <begin position="143"/>
        <end position="165"/>
    </location>
</feature>
<dbReference type="Pfam" id="PF00436">
    <property type="entry name" value="SSB"/>
    <property type="match status" value="1"/>
</dbReference>
<dbReference type="Proteomes" id="UP000568050">
    <property type="component" value="Unassembled WGS sequence"/>
</dbReference>
<sequence>MSAIRTTIVGNIAQPIRLQKFPDGNLVVTFTVAVNDQYLDKKTGEFADRGTEFVRVQTRRRDLCLNADASLSVGDPVIVTGRLTTHSWKGPDNRDFFALLLHAEALGPSLQFGTTRYFKNNNQKPVGDDGEQLTGGEDTSAELEGRTVPDDTAEDREAPVRRDPSELVAVCVGGGEEADGAEGDKEPPF</sequence>
<reference evidence="5 6" key="1">
    <citation type="submission" date="2020-08" db="EMBL/GenBank/DDBJ databases">
        <title>Sequencing the genomes of 1000 actinobacteria strains.</title>
        <authorList>
            <person name="Klenk H.-P."/>
        </authorList>
    </citation>
    <scope>NUCLEOTIDE SEQUENCE [LARGE SCALE GENOMIC DNA]</scope>
    <source>
        <strain evidence="5 6">DSM 23040</strain>
    </source>
</reference>
<gene>
    <name evidence="5" type="ORF">FHX50_000326</name>
</gene>
<dbReference type="RefSeq" id="WP_183373844.1">
    <property type="nucleotide sequence ID" value="NZ_CBCSFZ010000010.1"/>
</dbReference>
<name>A0A839QQZ2_9MICO</name>
<dbReference type="SUPFAM" id="SSF50249">
    <property type="entry name" value="Nucleic acid-binding proteins"/>
    <property type="match status" value="1"/>
</dbReference>
<comment type="caution">
    <text evidence="5">The sequence shown here is derived from an EMBL/GenBank/DDBJ whole genome shotgun (WGS) entry which is preliminary data.</text>
</comment>
<evidence type="ECO:0000256" key="3">
    <source>
        <dbReference type="RuleBase" id="RU000524"/>
    </source>
</evidence>
<evidence type="ECO:0000313" key="6">
    <source>
        <dbReference type="Proteomes" id="UP000568050"/>
    </source>
</evidence>
<keyword evidence="6" id="KW-1185">Reference proteome</keyword>
<dbReference type="InterPro" id="IPR000424">
    <property type="entry name" value="Primosome_PriB/ssb"/>
</dbReference>
<accession>A0A839QQZ2</accession>
<dbReference type="GO" id="GO:0009295">
    <property type="term" value="C:nucleoid"/>
    <property type="evidence" value="ECO:0007669"/>
    <property type="project" value="TreeGrafter"/>
</dbReference>
<proteinExistence type="predicted"/>
<dbReference type="EMBL" id="JACHWP010000001">
    <property type="protein sequence ID" value="MBB3022078.1"/>
    <property type="molecule type" value="Genomic_DNA"/>
</dbReference>
<dbReference type="AlphaFoldDB" id="A0A839QQZ2"/>
<organism evidence="5 6">
    <name type="scientific">Helcobacillus massiliensis</name>
    <dbReference type="NCBI Taxonomy" id="521392"/>
    <lineage>
        <taxon>Bacteria</taxon>
        <taxon>Bacillati</taxon>
        <taxon>Actinomycetota</taxon>
        <taxon>Actinomycetes</taxon>
        <taxon>Micrococcales</taxon>
        <taxon>Dermabacteraceae</taxon>
        <taxon>Helcobacillus</taxon>
    </lineage>
</organism>
<dbReference type="PROSITE" id="PS50935">
    <property type="entry name" value="SSB"/>
    <property type="match status" value="1"/>
</dbReference>
<dbReference type="GO" id="GO:0003697">
    <property type="term" value="F:single-stranded DNA binding"/>
    <property type="evidence" value="ECO:0007669"/>
    <property type="project" value="InterPro"/>
</dbReference>
<evidence type="ECO:0000313" key="5">
    <source>
        <dbReference type="EMBL" id="MBB3022078.1"/>
    </source>
</evidence>
<dbReference type="PANTHER" id="PTHR10302:SF27">
    <property type="entry name" value="SINGLE-STRANDED DNA-BINDING PROTEIN"/>
    <property type="match status" value="1"/>
</dbReference>
<keyword evidence="1 2" id="KW-0238">DNA-binding</keyword>
<protein>
    <recommendedName>
        <fullName evidence="3">Single-stranded DNA-binding protein</fullName>
    </recommendedName>
</protein>
<dbReference type="Gene3D" id="2.40.50.140">
    <property type="entry name" value="Nucleic acid-binding proteins"/>
    <property type="match status" value="1"/>
</dbReference>